<sequence length="136" mass="13970">MNRTAIALTGVVLLLSLTGCSGGTVADPVESASTRPPFQTTTPGPIPTATGTPAELPTAKWNAIIADLATRGVSGSAPEIVSATATTWQNGALGCPQPGQSYTQALIDGMQVIMSVDGKTYDYRFGADDTPVLCER</sequence>
<feature type="compositionally biased region" description="Low complexity" evidence="1">
    <location>
        <begin position="40"/>
        <end position="53"/>
    </location>
</feature>
<evidence type="ECO:0000256" key="2">
    <source>
        <dbReference type="SAM" id="SignalP"/>
    </source>
</evidence>
<dbReference type="EMBL" id="VYSA01000001">
    <property type="protein sequence ID" value="KAA9111385.1"/>
    <property type="molecule type" value="Genomic_DNA"/>
</dbReference>
<proteinExistence type="predicted"/>
<name>A0A5J5J8P2_9MICO</name>
<feature type="signal peptide" evidence="2">
    <location>
        <begin position="1"/>
        <end position="26"/>
    </location>
</feature>
<reference evidence="4" key="1">
    <citation type="submission" date="2019-09" db="EMBL/GenBank/DDBJ databases">
        <title>Mumia zhuanghuii sp. nov. isolated from the intestinal contents of plateau pika (Ochotona curzoniae) in the Qinghai-Tibet plateau of China.</title>
        <authorList>
            <person name="Tian Z."/>
        </authorList>
    </citation>
    <scope>NUCLEOTIDE SEQUENCE [LARGE SCALE GENOMIC DNA]</scope>
    <source>
        <strain evidence="4">JCM 30598</strain>
    </source>
</reference>
<protein>
    <submittedName>
        <fullName evidence="3">Uncharacterized protein</fullName>
    </submittedName>
</protein>
<comment type="caution">
    <text evidence="3">The sequence shown here is derived from an EMBL/GenBank/DDBJ whole genome shotgun (WGS) entry which is preliminary data.</text>
</comment>
<feature type="chain" id="PRO_5023874748" evidence="2">
    <location>
        <begin position="27"/>
        <end position="136"/>
    </location>
</feature>
<gene>
    <name evidence="3" type="ORF">F6B43_07350</name>
</gene>
<organism evidence="3 4">
    <name type="scientific">Microbacterium rhizomatis</name>
    <dbReference type="NCBI Taxonomy" id="1631477"/>
    <lineage>
        <taxon>Bacteria</taxon>
        <taxon>Bacillati</taxon>
        <taxon>Actinomycetota</taxon>
        <taxon>Actinomycetes</taxon>
        <taxon>Micrococcales</taxon>
        <taxon>Microbacteriaceae</taxon>
        <taxon>Microbacterium</taxon>
    </lineage>
</organism>
<evidence type="ECO:0000313" key="4">
    <source>
        <dbReference type="Proteomes" id="UP000325827"/>
    </source>
</evidence>
<evidence type="ECO:0000256" key="1">
    <source>
        <dbReference type="SAM" id="MobiDB-lite"/>
    </source>
</evidence>
<keyword evidence="4" id="KW-1185">Reference proteome</keyword>
<dbReference type="RefSeq" id="WP_150448154.1">
    <property type="nucleotide sequence ID" value="NZ_VYSA01000001.1"/>
</dbReference>
<dbReference type="PROSITE" id="PS51257">
    <property type="entry name" value="PROKAR_LIPOPROTEIN"/>
    <property type="match status" value="1"/>
</dbReference>
<evidence type="ECO:0000313" key="3">
    <source>
        <dbReference type="EMBL" id="KAA9111385.1"/>
    </source>
</evidence>
<dbReference type="OrthoDB" id="5801841at2"/>
<feature type="region of interest" description="Disordered" evidence="1">
    <location>
        <begin position="28"/>
        <end position="53"/>
    </location>
</feature>
<dbReference type="AlphaFoldDB" id="A0A5J5J8P2"/>
<keyword evidence="2" id="KW-0732">Signal</keyword>
<dbReference type="Proteomes" id="UP000325827">
    <property type="component" value="Unassembled WGS sequence"/>
</dbReference>
<accession>A0A5J5J8P2</accession>